<dbReference type="InterPro" id="IPR050668">
    <property type="entry name" value="Cytochrome_b5"/>
</dbReference>
<dbReference type="AlphaFoldDB" id="A0A136LWQ9"/>
<feature type="chain" id="PRO_5007475256" evidence="5">
    <location>
        <begin position="21"/>
        <end position="109"/>
    </location>
</feature>
<dbReference type="Gene3D" id="3.10.120.10">
    <property type="entry name" value="Cytochrome b5-like heme/steroid binding domain"/>
    <property type="match status" value="1"/>
</dbReference>
<evidence type="ECO:0000256" key="5">
    <source>
        <dbReference type="SAM" id="SignalP"/>
    </source>
</evidence>
<comment type="similarity">
    <text evidence="4">Belongs to the cytochrome b5 family.</text>
</comment>
<reference evidence="7 8" key="1">
    <citation type="submission" date="2015-02" db="EMBL/GenBank/DDBJ databases">
        <title>Improved understanding of the partial-nitritation anammox process through 23 genomes representing the majority of the microbial community.</title>
        <authorList>
            <person name="Speth D.R."/>
            <person name="In T Zandt M."/>
            <person name="Guerrero Cruz S."/>
            <person name="Jetten M.S."/>
            <person name="Dutilh B.E."/>
        </authorList>
    </citation>
    <scope>NUCLEOTIDE SEQUENCE [LARGE SCALE GENOMIC DNA]</scope>
    <source>
        <strain evidence="7">OLB20</strain>
    </source>
</reference>
<organism evidence="7 8">
    <name type="scientific">candidate division WS6 bacterium OLB20</name>
    <dbReference type="NCBI Taxonomy" id="1617426"/>
    <lineage>
        <taxon>Bacteria</taxon>
        <taxon>Candidatus Dojkabacteria</taxon>
    </lineage>
</organism>
<dbReference type="Proteomes" id="UP000070457">
    <property type="component" value="Unassembled WGS sequence"/>
</dbReference>
<dbReference type="PROSITE" id="PS50255">
    <property type="entry name" value="CYTOCHROME_B5_2"/>
    <property type="match status" value="1"/>
</dbReference>
<accession>A0A136LWQ9</accession>
<dbReference type="GO" id="GO:0046872">
    <property type="term" value="F:metal ion binding"/>
    <property type="evidence" value="ECO:0007669"/>
    <property type="project" value="UniProtKB-KW"/>
</dbReference>
<dbReference type="PROSITE" id="PS00191">
    <property type="entry name" value="CYTOCHROME_B5_1"/>
    <property type="match status" value="1"/>
</dbReference>
<dbReference type="SMART" id="SM01117">
    <property type="entry name" value="Cyt-b5"/>
    <property type="match status" value="1"/>
</dbReference>
<dbReference type="InterPro" id="IPR001199">
    <property type="entry name" value="Cyt_B5-like_heme/steroid-bd"/>
</dbReference>
<name>A0A136LWQ9_9BACT</name>
<gene>
    <name evidence="7" type="ORF">TR69_WS6001001379</name>
</gene>
<evidence type="ECO:0000256" key="2">
    <source>
        <dbReference type="ARBA" id="ARBA00022723"/>
    </source>
</evidence>
<dbReference type="STRING" id="1617426.TR69_WS6001001379"/>
<evidence type="ECO:0000256" key="1">
    <source>
        <dbReference type="ARBA" id="ARBA00022617"/>
    </source>
</evidence>
<dbReference type="GO" id="GO:0016020">
    <property type="term" value="C:membrane"/>
    <property type="evidence" value="ECO:0007669"/>
    <property type="project" value="TreeGrafter"/>
</dbReference>
<comment type="caution">
    <text evidence="7">The sequence shown here is derived from an EMBL/GenBank/DDBJ whole genome shotgun (WGS) entry which is preliminary data.</text>
</comment>
<evidence type="ECO:0000259" key="6">
    <source>
        <dbReference type="PROSITE" id="PS50255"/>
    </source>
</evidence>
<sequence length="109" mass="11592">MKYILITMTLVIALTACTPAPQNSPSADRQISRSELALHNTADDCWLAIDGRVYDVTSYVVRHPGGAEQITRGCGQDATQLFATQGGQGSHSANAVSIRDSFIIGVLAD</sequence>
<dbReference type="Pfam" id="PF00173">
    <property type="entry name" value="Cyt-b5"/>
    <property type="match status" value="1"/>
</dbReference>
<feature type="domain" description="Cytochrome b5 heme-binding" evidence="6">
    <location>
        <begin position="28"/>
        <end position="108"/>
    </location>
</feature>
<evidence type="ECO:0000256" key="3">
    <source>
        <dbReference type="ARBA" id="ARBA00023004"/>
    </source>
</evidence>
<proteinExistence type="inferred from homology"/>
<dbReference type="InterPro" id="IPR036400">
    <property type="entry name" value="Cyt_B5-like_heme/steroid_sf"/>
</dbReference>
<evidence type="ECO:0000313" key="8">
    <source>
        <dbReference type="Proteomes" id="UP000070457"/>
    </source>
</evidence>
<keyword evidence="1" id="KW-0349">Heme</keyword>
<feature type="signal peptide" evidence="5">
    <location>
        <begin position="1"/>
        <end position="20"/>
    </location>
</feature>
<keyword evidence="3" id="KW-0408">Iron</keyword>
<keyword evidence="2" id="KW-0479">Metal-binding</keyword>
<dbReference type="InterPro" id="IPR018506">
    <property type="entry name" value="Cyt_B5_heme-BS"/>
</dbReference>
<protein>
    <submittedName>
        <fullName evidence="7">Soluble cytochrome b558</fullName>
    </submittedName>
</protein>
<keyword evidence="5" id="KW-0732">Signal</keyword>
<evidence type="ECO:0000313" key="7">
    <source>
        <dbReference type="EMBL" id="KXK26085.1"/>
    </source>
</evidence>
<dbReference type="PANTHER" id="PTHR19359">
    <property type="entry name" value="CYTOCHROME B5"/>
    <property type="match status" value="1"/>
</dbReference>
<dbReference type="SUPFAM" id="SSF55856">
    <property type="entry name" value="Cytochrome b5-like heme/steroid binding domain"/>
    <property type="match status" value="1"/>
</dbReference>
<dbReference type="GO" id="GO:0020037">
    <property type="term" value="F:heme binding"/>
    <property type="evidence" value="ECO:0007669"/>
    <property type="project" value="InterPro"/>
</dbReference>
<dbReference type="PROSITE" id="PS51257">
    <property type="entry name" value="PROKAR_LIPOPROTEIN"/>
    <property type="match status" value="1"/>
</dbReference>
<evidence type="ECO:0000256" key="4">
    <source>
        <dbReference type="ARBA" id="ARBA00038168"/>
    </source>
</evidence>
<dbReference type="EMBL" id="JYNZ01000005">
    <property type="protein sequence ID" value="KXK26085.1"/>
    <property type="molecule type" value="Genomic_DNA"/>
</dbReference>